<sequence>MLLSRNGVLFLLSFFLVMSLVFNVYSLATQGNVREKYERNIQAINQKLIESDQEKSDLKEKIAFFAAQSPADGEPSTADRDPISTLVVEKNNETEKLNAAKRFMEFTFNRTPENYAEQKKLARNYMTRALFETIYAADGVDEHAQKVSVKLESADIYVGEKNTNEAIVFYKMKNEIRETGYSEVVSDYAKVTFEKEDSAWKVARIQSLDVKEGGL</sequence>
<dbReference type="EMBL" id="MCHY01000003">
    <property type="protein sequence ID" value="RKD26501.1"/>
    <property type="molecule type" value="Genomic_DNA"/>
</dbReference>
<evidence type="ECO:0000313" key="3">
    <source>
        <dbReference type="Proteomes" id="UP000284219"/>
    </source>
</evidence>
<protein>
    <submittedName>
        <fullName evidence="2">Uncharacterized protein</fullName>
    </submittedName>
</protein>
<feature type="coiled-coil region" evidence="1">
    <location>
        <begin position="34"/>
        <end position="61"/>
    </location>
</feature>
<keyword evidence="1" id="KW-0175">Coiled coil</keyword>
<evidence type="ECO:0000256" key="1">
    <source>
        <dbReference type="SAM" id="Coils"/>
    </source>
</evidence>
<proteinExistence type="predicted"/>
<dbReference type="OrthoDB" id="2428072at2"/>
<organism evidence="2 3">
    <name type="scientific">Ammoniphilus oxalaticus</name>
    <dbReference type="NCBI Taxonomy" id="66863"/>
    <lineage>
        <taxon>Bacteria</taxon>
        <taxon>Bacillati</taxon>
        <taxon>Bacillota</taxon>
        <taxon>Bacilli</taxon>
        <taxon>Bacillales</taxon>
        <taxon>Paenibacillaceae</taxon>
        <taxon>Aneurinibacillus group</taxon>
        <taxon>Ammoniphilus</taxon>
    </lineage>
</organism>
<name>A0A419SQA0_9BACL</name>
<evidence type="ECO:0000313" key="2">
    <source>
        <dbReference type="EMBL" id="RKD26501.1"/>
    </source>
</evidence>
<keyword evidence="3" id="KW-1185">Reference proteome</keyword>
<accession>A0A419SQA0</accession>
<reference evidence="2 3" key="1">
    <citation type="submission" date="2016-08" db="EMBL/GenBank/DDBJ databases">
        <title>Novel Firmicute Genomes.</title>
        <authorList>
            <person name="Poppleton D.I."/>
            <person name="Gribaldo S."/>
        </authorList>
    </citation>
    <scope>NUCLEOTIDE SEQUENCE [LARGE SCALE GENOMIC DNA]</scope>
    <source>
        <strain evidence="2 3">RAOx-1</strain>
    </source>
</reference>
<comment type="caution">
    <text evidence="2">The sequence shown here is derived from an EMBL/GenBank/DDBJ whole genome shotgun (WGS) entry which is preliminary data.</text>
</comment>
<dbReference type="RefSeq" id="WP_120188154.1">
    <property type="nucleotide sequence ID" value="NZ_MCHY01000003.1"/>
</dbReference>
<dbReference type="AlphaFoldDB" id="A0A419SQA0"/>
<gene>
    <name evidence="2" type="ORF">BEP19_16830</name>
</gene>
<dbReference type="Proteomes" id="UP000284219">
    <property type="component" value="Unassembled WGS sequence"/>
</dbReference>